<dbReference type="AlphaFoldDB" id="A0A0K2TW44"/>
<dbReference type="EMBL" id="HACA01012858">
    <property type="protein sequence ID" value="CDW30219.1"/>
    <property type="molecule type" value="Transcribed_RNA"/>
</dbReference>
<proteinExistence type="predicted"/>
<protein>
    <submittedName>
        <fullName evidence="1">Uncharacterized protein</fullName>
    </submittedName>
</protein>
<reference evidence="1" key="1">
    <citation type="submission" date="2014-05" db="EMBL/GenBank/DDBJ databases">
        <authorList>
            <person name="Chronopoulou M."/>
        </authorList>
    </citation>
    <scope>NUCLEOTIDE SEQUENCE</scope>
    <source>
        <tissue evidence="1">Whole organism</tissue>
    </source>
</reference>
<accession>A0A0K2TW44</accession>
<sequence length="41" mass="4583">FTDLRRYEEGIGAFNNIKDVVNHLSCNNDIEGVSSSLVQLD</sequence>
<evidence type="ECO:0000313" key="1">
    <source>
        <dbReference type="EMBL" id="CDW30219.1"/>
    </source>
</evidence>
<feature type="non-terminal residue" evidence="1">
    <location>
        <position position="1"/>
    </location>
</feature>
<organism evidence="1">
    <name type="scientific">Lepeophtheirus salmonis</name>
    <name type="common">Salmon louse</name>
    <name type="synonym">Caligus salmonis</name>
    <dbReference type="NCBI Taxonomy" id="72036"/>
    <lineage>
        <taxon>Eukaryota</taxon>
        <taxon>Metazoa</taxon>
        <taxon>Ecdysozoa</taxon>
        <taxon>Arthropoda</taxon>
        <taxon>Crustacea</taxon>
        <taxon>Multicrustacea</taxon>
        <taxon>Hexanauplia</taxon>
        <taxon>Copepoda</taxon>
        <taxon>Siphonostomatoida</taxon>
        <taxon>Caligidae</taxon>
        <taxon>Lepeophtheirus</taxon>
    </lineage>
</organism>
<name>A0A0K2TW44_LEPSM</name>